<dbReference type="PANTHER" id="PTHR43808:SF8">
    <property type="entry name" value="PEPTIDASE M20 DIMERISATION DOMAIN-CONTAINING PROTEIN"/>
    <property type="match status" value="1"/>
</dbReference>
<evidence type="ECO:0000256" key="12">
    <source>
        <dbReference type="ARBA" id="ARBA00051301"/>
    </source>
</evidence>
<dbReference type="STRING" id="573983.B0681_00750"/>
<proteinExistence type="inferred from homology"/>
<organism evidence="14 15">
    <name type="scientific">Moraxella porci DSM 25326</name>
    <dbReference type="NCBI Taxonomy" id="573983"/>
    <lineage>
        <taxon>Bacteria</taxon>
        <taxon>Pseudomonadati</taxon>
        <taxon>Pseudomonadota</taxon>
        <taxon>Gammaproteobacteria</taxon>
        <taxon>Moraxellales</taxon>
        <taxon>Moraxellaceae</taxon>
        <taxon>Moraxella</taxon>
    </lineage>
</organism>
<feature type="domain" description="Peptidase M20 dimerisation" evidence="13">
    <location>
        <begin position="174"/>
        <end position="280"/>
    </location>
</feature>
<dbReference type="Gene3D" id="3.30.70.360">
    <property type="match status" value="1"/>
</dbReference>
<dbReference type="PROSITE" id="PS00759">
    <property type="entry name" value="ARGE_DAPE_CPG2_2"/>
    <property type="match status" value="1"/>
</dbReference>
<dbReference type="EC" id="3.5.1.18" evidence="5"/>
<comment type="cofactor">
    <cofactor evidence="2">
        <name>Zn(2+)</name>
        <dbReference type="ChEBI" id="CHEBI:29105"/>
    </cofactor>
</comment>
<dbReference type="Proteomes" id="UP000190683">
    <property type="component" value="Unassembled WGS sequence"/>
</dbReference>
<dbReference type="UniPathway" id="UPA00034">
    <property type="reaction ID" value="UER00021"/>
</dbReference>
<evidence type="ECO:0000256" key="5">
    <source>
        <dbReference type="ARBA" id="ARBA00011921"/>
    </source>
</evidence>
<dbReference type="InterPro" id="IPR002933">
    <property type="entry name" value="Peptidase_M20"/>
</dbReference>
<dbReference type="PANTHER" id="PTHR43808">
    <property type="entry name" value="ACETYLORNITHINE DEACETYLASE"/>
    <property type="match status" value="1"/>
</dbReference>
<dbReference type="PROSITE" id="PS00758">
    <property type="entry name" value="ARGE_DAPE_CPG2_1"/>
    <property type="match status" value="1"/>
</dbReference>
<gene>
    <name evidence="14" type="ORF">B0681_00750</name>
</gene>
<dbReference type="SUPFAM" id="SSF55031">
    <property type="entry name" value="Bacterial exopeptidase dimerisation domain"/>
    <property type="match status" value="1"/>
</dbReference>
<evidence type="ECO:0000256" key="3">
    <source>
        <dbReference type="ARBA" id="ARBA00005130"/>
    </source>
</evidence>
<dbReference type="InterPro" id="IPR050072">
    <property type="entry name" value="Peptidase_M20A"/>
</dbReference>
<dbReference type="EMBL" id="MUYV01000001">
    <property type="protein sequence ID" value="OOS26814.1"/>
    <property type="molecule type" value="Genomic_DNA"/>
</dbReference>
<dbReference type="NCBIfam" id="NF006365">
    <property type="entry name" value="PRK08588.1"/>
    <property type="match status" value="1"/>
</dbReference>
<keyword evidence="8" id="KW-0479">Metal-binding</keyword>
<evidence type="ECO:0000256" key="4">
    <source>
        <dbReference type="ARBA" id="ARBA00006247"/>
    </source>
</evidence>
<dbReference type="InterPro" id="IPR001261">
    <property type="entry name" value="ArgE/DapE_CS"/>
</dbReference>
<sequence length="413" mass="44798">MNDEQRTALTLLCDLIKIDSQNDHEAKVALHLQQFLASYGISSKLVEFCEGRSSLVAEIHHGDGKTLAISGHLDVVSAGDVSLWTHPPFSAHIDDDGVLWGRGASDMKSGLAALVMAMIHLNETKNFTGTIRLMATVGEEVGEYGSQQLTKLGYMDDVDGLLIAEPCNVGIIHAHKGSLNYKVIAKGMAAHSSMPELGNNAIEQLNDAMTQITADIRTKADAITNPLLGNTLHNITLIQGGTQVNSIPDHAEFEANARTVPEYDNQTVIHDIQAIIDTLNTQDGYELSLIITADQPPVYAAPDSPLIHSIINSTQDLPRLQVPYLLDSMGQVLNQDLSSLAQKFPKGLAPITASGTTDAAQFLRHQNDVDLAVYGPGIPMLNHKIDERINIGQYFDFIDAYQAIIANYLNSKS</sequence>
<dbReference type="Gene3D" id="3.40.630.10">
    <property type="entry name" value="Zn peptidases"/>
    <property type="match status" value="2"/>
</dbReference>
<comment type="catalytic activity">
    <reaction evidence="12">
        <text>N-succinyl-(2S,6S)-2,6-diaminopimelate + H2O = (2S,6S)-2,6-diaminopimelate + succinate</text>
        <dbReference type="Rhea" id="RHEA:22608"/>
        <dbReference type="ChEBI" id="CHEBI:15377"/>
        <dbReference type="ChEBI" id="CHEBI:30031"/>
        <dbReference type="ChEBI" id="CHEBI:57609"/>
        <dbReference type="ChEBI" id="CHEBI:58087"/>
        <dbReference type="EC" id="3.5.1.18"/>
    </reaction>
</comment>
<dbReference type="InterPro" id="IPR011650">
    <property type="entry name" value="Peptidase_M20_dimer"/>
</dbReference>
<comment type="similarity">
    <text evidence="4">Belongs to the peptidase M20A family.</text>
</comment>
<dbReference type="InterPro" id="IPR010182">
    <property type="entry name" value="ArgE/DapE"/>
</dbReference>
<evidence type="ECO:0000256" key="2">
    <source>
        <dbReference type="ARBA" id="ARBA00001947"/>
    </source>
</evidence>
<dbReference type="InterPro" id="IPR036264">
    <property type="entry name" value="Bact_exopeptidase_dim_dom"/>
</dbReference>
<evidence type="ECO:0000256" key="7">
    <source>
        <dbReference type="ARBA" id="ARBA00022605"/>
    </source>
</evidence>
<dbReference type="CDD" id="cd08659">
    <property type="entry name" value="M20_ArgE_DapE-like"/>
    <property type="match status" value="1"/>
</dbReference>
<evidence type="ECO:0000256" key="10">
    <source>
        <dbReference type="ARBA" id="ARBA00022833"/>
    </source>
</evidence>
<dbReference type="GO" id="GO:0009014">
    <property type="term" value="F:succinyl-diaminopimelate desuccinylase activity"/>
    <property type="evidence" value="ECO:0007669"/>
    <property type="project" value="UniProtKB-EC"/>
</dbReference>
<keyword evidence="15" id="KW-1185">Reference proteome</keyword>
<keyword evidence="7" id="KW-0028">Amino-acid biosynthesis</keyword>
<dbReference type="GO" id="GO:0046872">
    <property type="term" value="F:metal ion binding"/>
    <property type="evidence" value="ECO:0007669"/>
    <property type="project" value="UniProtKB-KW"/>
</dbReference>
<accession>A0A1T0CWT3</accession>
<dbReference type="Pfam" id="PF01546">
    <property type="entry name" value="Peptidase_M20"/>
    <property type="match status" value="1"/>
</dbReference>
<dbReference type="GO" id="GO:0009089">
    <property type="term" value="P:lysine biosynthetic process via diaminopimelate"/>
    <property type="evidence" value="ECO:0007669"/>
    <property type="project" value="UniProtKB-UniPathway"/>
</dbReference>
<evidence type="ECO:0000256" key="6">
    <source>
        <dbReference type="ARBA" id="ARBA00016853"/>
    </source>
</evidence>
<name>A0A1T0CWT3_9GAMM</name>
<dbReference type="AlphaFoldDB" id="A0A1T0CWT3"/>
<reference evidence="14 15" key="1">
    <citation type="submission" date="2017-02" db="EMBL/GenBank/DDBJ databases">
        <title>Draft genome sequence of Moraxella porci CCUG 54912T type strain.</title>
        <authorList>
            <person name="Salva-Serra F."/>
            <person name="Engstrom-Jakobsson H."/>
            <person name="Thorell K."/>
            <person name="Jaen-Luchoro D."/>
            <person name="Gonzales-Siles L."/>
            <person name="Karlsson R."/>
            <person name="Yazdan S."/>
            <person name="Boulund F."/>
            <person name="Johnning A."/>
            <person name="Engstrand L."/>
            <person name="Kristiansson E."/>
            <person name="Moore E."/>
        </authorList>
    </citation>
    <scope>NUCLEOTIDE SEQUENCE [LARGE SCALE GENOMIC DNA]</scope>
    <source>
        <strain evidence="14 15">CCUG 54912</strain>
    </source>
</reference>
<dbReference type="SUPFAM" id="SSF53187">
    <property type="entry name" value="Zn-dependent exopeptidases"/>
    <property type="match status" value="1"/>
</dbReference>
<evidence type="ECO:0000313" key="15">
    <source>
        <dbReference type="Proteomes" id="UP000190683"/>
    </source>
</evidence>
<keyword evidence="10" id="KW-0862">Zinc</keyword>
<evidence type="ECO:0000256" key="8">
    <source>
        <dbReference type="ARBA" id="ARBA00022723"/>
    </source>
</evidence>
<evidence type="ECO:0000256" key="9">
    <source>
        <dbReference type="ARBA" id="ARBA00022801"/>
    </source>
</evidence>
<evidence type="ECO:0000256" key="1">
    <source>
        <dbReference type="ARBA" id="ARBA00001941"/>
    </source>
</evidence>
<dbReference type="Pfam" id="PF07687">
    <property type="entry name" value="M20_dimer"/>
    <property type="match status" value="1"/>
</dbReference>
<protein>
    <recommendedName>
        <fullName evidence="6">Probable succinyl-diaminopimelate desuccinylase</fullName>
        <ecNumber evidence="5">3.5.1.18</ecNumber>
    </recommendedName>
</protein>
<evidence type="ECO:0000259" key="13">
    <source>
        <dbReference type="Pfam" id="PF07687"/>
    </source>
</evidence>
<evidence type="ECO:0000313" key="14">
    <source>
        <dbReference type="EMBL" id="OOS26814.1"/>
    </source>
</evidence>
<evidence type="ECO:0000256" key="11">
    <source>
        <dbReference type="ARBA" id="ARBA00023285"/>
    </source>
</evidence>
<comment type="pathway">
    <text evidence="3">Amino-acid biosynthesis; L-lysine biosynthesis via DAP pathway; LL-2,6-diaminopimelate from (S)-tetrahydrodipicolinate (succinylase route): step 3/3.</text>
</comment>
<dbReference type="NCBIfam" id="TIGR01910">
    <property type="entry name" value="DapE-ArgE"/>
    <property type="match status" value="1"/>
</dbReference>
<keyword evidence="11" id="KW-0170">Cobalt</keyword>
<comment type="caution">
    <text evidence="14">The sequence shown here is derived from an EMBL/GenBank/DDBJ whole genome shotgun (WGS) entry which is preliminary data.</text>
</comment>
<comment type="cofactor">
    <cofactor evidence="1">
        <name>Co(2+)</name>
        <dbReference type="ChEBI" id="CHEBI:48828"/>
    </cofactor>
</comment>
<keyword evidence="9" id="KW-0378">Hydrolase</keyword>